<gene>
    <name evidence="2" type="primary">jg25677</name>
    <name evidence="2" type="ORF">PAEG_LOCUS8282</name>
</gene>
<evidence type="ECO:0000313" key="3">
    <source>
        <dbReference type="Proteomes" id="UP000838756"/>
    </source>
</evidence>
<organism evidence="2 3">
    <name type="scientific">Pararge aegeria aegeria</name>
    <dbReference type="NCBI Taxonomy" id="348720"/>
    <lineage>
        <taxon>Eukaryota</taxon>
        <taxon>Metazoa</taxon>
        <taxon>Ecdysozoa</taxon>
        <taxon>Arthropoda</taxon>
        <taxon>Hexapoda</taxon>
        <taxon>Insecta</taxon>
        <taxon>Pterygota</taxon>
        <taxon>Neoptera</taxon>
        <taxon>Endopterygota</taxon>
        <taxon>Lepidoptera</taxon>
        <taxon>Glossata</taxon>
        <taxon>Ditrysia</taxon>
        <taxon>Papilionoidea</taxon>
        <taxon>Nymphalidae</taxon>
        <taxon>Satyrinae</taxon>
        <taxon>Satyrini</taxon>
        <taxon>Parargina</taxon>
        <taxon>Pararge</taxon>
    </lineage>
</organism>
<sequence>MADTIATFGDITEYAASEMLFSETGEVQQAAFPPYPPYATEQASTVRRRHYISWTRPPGSTQIHAEEVRAETAETSEA</sequence>
<keyword evidence="3" id="KW-1185">Reference proteome</keyword>
<dbReference type="EMBL" id="CAKXAJ010023981">
    <property type="protein sequence ID" value="CAH2228322.1"/>
    <property type="molecule type" value="Genomic_DNA"/>
</dbReference>
<name>A0A8S4QZR1_9NEOP</name>
<feature type="region of interest" description="Disordered" evidence="1">
    <location>
        <begin position="55"/>
        <end position="78"/>
    </location>
</feature>
<accession>A0A8S4QZR1</accession>
<proteinExistence type="predicted"/>
<reference evidence="2" key="1">
    <citation type="submission" date="2022-03" db="EMBL/GenBank/DDBJ databases">
        <authorList>
            <person name="Lindestad O."/>
        </authorList>
    </citation>
    <scope>NUCLEOTIDE SEQUENCE</scope>
</reference>
<protein>
    <submittedName>
        <fullName evidence="2">Jg25677 protein</fullName>
    </submittedName>
</protein>
<dbReference type="Proteomes" id="UP000838756">
    <property type="component" value="Unassembled WGS sequence"/>
</dbReference>
<comment type="caution">
    <text evidence="2">The sequence shown here is derived from an EMBL/GenBank/DDBJ whole genome shotgun (WGS) entry which is preliminary data.</text>
</comment>
<evidence type="ECO:0000256" key="1">
    <source>
        <dbReference type="SAM" id="MobiDB-lite"/>
    </source>
</evidence>
<dbReference type="AlphaFoldDB" id="A0A8S4QZR1"/>
<evidence type="ECO:0000313" key="2">
    <source>
        <dbReference type="EMBL" id="CAH2228322.1"/>
    </source>
</evidence>